<keyword evidence="3 4" id="KW-0732">Signal</keyword>
<name>A0ABX6V7V3_9GAMM</name>
<keyword evidence="6" id="KW-1185">Reference proteome</keyword>
<protein>
    <recommendedName>
        <fullName evidence="2">Curli production assembly/transport component CsgF</fullName>
    </recommendedName>
</protein>
<dbReference type="EMBL" id="CP045503">
    <property type="protein sequence ID" value="QPG57638.1"/>
    <property type="molecule type" value="Genomic_DNA"/>
</dbReference>
<feature type="signal peptide" evidence="4">
    <location>
        <begin position="1"/>
        <end position="21"/>
    </location>
</feature>
<dbReference type="Proteomes" id="UP000316416">
    <property type="component" value="Chromosome"/>
</dbReference>
<evidence type="ECO:0000313" key="5">
    <source>
        <dbReference type="EMBL" id="QPG57638.1"/>
    </source>
</evidence>
<feature type="chain" id="PRO_5045108280" description="Curli production assembly/transport component CsgF" evidence="4">
    <location>
        <begin position="22"/>
        <end position="137"/>
    </location>
</feature>
<evidence type="ECO:0000256" key="4">
    <source>
        <dbReference type="SAM" id="SignalP"/>
    </source>
</evidence>
<accession>A0ABX6V7V3</accession>
<sequence>MKKLLLVAWGLGSLLSGSVNATQLIYTPVNPNFGGSYLNGSYLLANASAQNDHKSGGSGYVAPTALERMASSLESRLISQLFNDATNGQEGYLKTTDFEINVVNEDGVLLVHITDIVTGETTVIEVGGVIDESGIGG</sequence>
<gene>
    <name evidence="5" type="ORF">FM038_009405</name>
</gene>
<evidence type="ECO:0000256" key="3">
    <source>
        <dbReference type="ARBA" id="ARBA00022729"/>
    </source>
</evidence>
<reference evidence="5" key="1">
    <citation type="submission" date="2021-07" db="EMBL/GenBank/DDBJ databases">
        <title>Shewanella sp. YLB-07 whole genome sequence.</title>
        <authorList>
            <person name="Yu L."/>
        </authorList>
    </citation>
    <scope>NUCLEOTIDE SEQUENCE</scope>
    <source>
        <strain evidence="5">YLB-08</strain>
    </source>
</reference>
<organism evidence="5 6">
    <name type="scientific">Shewanella eurypsychrophilus</name>
    <dbReference type="NCBI Taxonomy" id="2593656"/>
    <lineage>
        <taxon>Bacteria</taxon>
        <taxon>Pseudomonadati</taxon>
        <taxon>Pseudomonadota</taxon>
        <taxon>Gammaproteobacteria</taxon>
        <taxon>Alteromonadales</taxon>
        <taxon>Shewanellaceae</taxon>
        <taxon>Shewanella</taxon>
    </lineage>
</organism>
<evidence type="ECO:0000313" key="6">
    <source>
        <dbReference type="Proteomes" id="UP000316416"/>
    </source>
</evidence>
<proteinExistence type="predicted"/>
<dbReference type="Pfam" id="PF10614">
    <property type="entry name" value="CsgF"/>
    <property type="match status" value="1"/>
</dbReference>
<comment type="function">
    <text evidence="1">May be involved in the biogenesis of curli organelles.</text>
</comment>
<evidence type="ECO:0000256" key="1">
    <source>
        <dbReference type="ARBA" id="ARBA00003989"/>
    </source>
</evidence>
<evidence type="ECO:0000256" key="2">
    <source>
        <dbReference type="ARBA" id="ARBA00014031"/>
    </source>
</evidence>
<dbReference type="InterPro" id="IPR018893">
    <property type="entry name" value="T8SS_CsgF"/>
</dbReference>
<dbReference type="RefSeq" id="WP_142870458.1">
    <property type="nucleotide sequence ID" value="NZ_CP045503.2"/>
</dbReference>